<feature type="non-terminal residue" evidence="2">
    <location>
        <position position="1"/>
    </location>
</feature>
<feature type="region of interest" description="Disordered" evidence="1">
    <location>
        <begin position="1"/>
        <end position="28"/>
    </location>
</feature>
<organism evidence="2">
    <name type="scientific">Arion vulgaris</name>
    <dbReference type="NCBI Taxonomy" id="1028688"/>
    <lineage>
        <taxon>Eukaryota</taxon>
        <taxon>Metazoa</taxon>
        <taxon>Spiralia</taxon>
        <taxon>Lophotrochozoa</taxon>
        <taxon>Mollusca</taxon>
        <taxon>Gastropoda</taxon>
        <taxon>Heterobranchia</taxon>
        <taxon>Euthyneura</taxon>
        <taxon>Panpulmonata</taxon>
        <taxon>Eupulmonata</taxon>
        <taxon>Stylommatophora</taxon>
        <taxon>Helicina</taxon>
        <taxon>Arionoidea</taxon>
        <taxon>Arionidae</taxon>
        <taxon>Arion</taxon>
    </lineage>
</organism>
<feature type="compositionally biased region" description="Polar residues" evidence="1">
    <location>
        <begin position="1"/>
        <end position="24"/>
    </location>
</feature>
<protein>
    <submittedName>
        <fullName evidence="2">Uncharacterized protein</fullName>
    </submittedName>
</protein>
<dbReference type="AlphaFoldDB" id="A0A0B6ZID2"/>
<dbReference type="EMBL" id="HACG01021272">
    <property type="protein sequence ID" value="CEK68137.1"/>
    <property type="molecule type" value="Transcribed_RNA"/>
</dbReference>
<evidence type="ECO:0000256" key="1">
    <source>
        <dbReference type="SAM" id="MobiDB-lite"/>
    </source>
</evidence>
<evidence type="ECO:0000313" key="2">
    <source>
        <dbReference type="EMBL" id="CEK68137.1"/>
    </source>
</evidence>
<gene>
    <name evidence="2" type="primary">ORF65201</name>
</gene>
<reference evidence="2" key="1">
    <citation type="submission" date="2014-12" db="EMBL/GenBank/DDBJ databases">
        <title>Insight into the proteome of Arion vulgaris.</title>
        <authorList>
            <person name="Aradska J."/>
            <person name="Bulat T."/>
            <person name="Smidak R."/>
            <person name="Sarate P."/>
            <person name="Gangsoo J."/>
            <person name="Sialana F."/>
            <person name="Bilban M."/>
            <person name="Lubec G."/>
        </authorList>
    </citation>
    <scope>NUCLEOTIDE SEQUENCE</scope>
    <source>
        <tissue evidence="2">Skin</tissue>
    </source>
</reference>
<sequence length="207" mass="23286">QDASVSQQPLQQQRILDTSSNSPTAGDLNMAHEEHTESISAQSSFVDSGLSDIQPHENYIFQRNRQHAPLRQNGITTLGAATNNATHNQRRIVIRQEEGNRITGIHVANPPFSIPTDVHIHNDGDYRIYRNVARAMCVDIQEGKRQSELLSSSMAYLHKCATCFQRPRQTVNWPCMCMCNCLECDQVMVACAVCQCRIESSVECRLQ</sequence>
<proteinExistence type="predicted"/>
<accession>A0A0B6ZID2</accession>
<name>A0A0B6ZID2_9EUPU</name>